<dbReference type="RefSeq" id="WP_189573747.1">
    <property type="nucleotide sequence ID" value="NZ_BMXU01000001.1"/>
</dbReference>
<sequence>MSLSTGRFLALFAALILALTGGTVDLEHGSSGPVIVVCSEHGTYEMPLDLGDPQDSAVELCCGDCAVAEAVLVSVAGALASPPRMVRERFERPADRAGFVRWAWHAPPMRGPPSFA</sequence>
<dbReference type="Pfam" id="PF11162">
    <property type="entry name" value="DUF2946"/>
    <property type="match status" value="1"/>
</dbReference>
<name>A0ABV7MAF1_9PROT</name>
<protein>
    <submittedName>
        <fullName evidence="1">DUF2946 family protein</fullName>
    </submittedName>
</protein>
<dbReference type="EMBL" id="JBHRVA010000002">
    <property type="protein sequence ID" value="MFC3301897.1"/>
    <property type="molecule type" value="Genomic_DNA"/>
</dbReference>
<dbReference type="Proteomes" id="UP001595607">
    <property type="component" value="Unassembled WGS sequence"/>
</dbReference>
<gene>
    <name evidence="1" type="ORF">ACFONP_04055</name>
</gene>
<proteinExistence type="predicted"/>
<dbReference type="InterPro" id="IPR021333">
    <property type="entry name" value="DUF2946"/>
</dbReference>
<evidence type="ECO:0000313" key="1">
    <source>
        <dbReference type="EMBL" id="MFC3301897.1"/>
    </source>
</evidence>
<comment type="caution">
    <text evidence="1">The sequence shown here is derived from an EMBL/GenBank/DDBJ whole genome shotgun (WGS) entry which is preliminary data.</text>
</comment>
<evidence type="ECO:0000313" key="2">
    <source>
        <dbReference type="Proteomes" id="UP001595607"/>
    </source>
</evidence>
<organism evidence="1 2">
    <name type="scientific">Parvularcula lutaonensis</name>
    <dbReference type="NCBI Taxonomy" id="491923"/>
    <lineage>
        <taxon>Bacteria</taxon>
        <taxon>Pseudomonadati</taxon>
        <taxon>Pseudomonadota</taxon>
        <taxon>Alphaproteobacteria</taxon>
        <taxon>Parvularculales</taxon>
        <taxon>Parvularculaceae</taxon>
        <taxon>Parvularcula</taxon>
    </lineage>
</organism>
<keyword evidence="2" id="KW-1185">Reference proteome</keyword>
<reference evidence="2" key="1">
    <citation type="journal article" date="2019" name="Int. J. Syst. Evol. Microbiol.">
        <title>The Global Catalogue of Microorganisms (GCM) 10K type strain sequencing project: providing services to taxonomists for standard genome sequencing and annotation.</title>
        <authorList>
            <consortium name="The Broad Institute Genomics Platform"/>
            <consortium name="The Broad Institute Genome Sequencing Center for Infectious Disease"/>
            <person name="Wu L."/>
            <person name="Ma J."/>
        </authorList>
    </citation>
    <scope>NUCLEOTIDE SEQUENCE [LARGE SCALE GENOMIC DNA]</scope>
    <source>
        <strain evidence="2">KCTC 22245</strain>
    </source>
</reference>
<accession>A0ABV7MAF1</accession>